<dbReference type="GO" id="GO:0005829">
    <property type="term" value="C:cytosol"/>
    <property type="evidence" value="ECO:0007669"/>
    <property type="project" value="TreeGrafter"/>
</dbReference>
<evidence type="ECO:0000256" key="5">
    <source>
        <dbReference type="ARBA" id="ARBA00023136"/>
    </source>
</evidence>
<comment type="subcellular location">
    <subcellularLocation>
        <location evidence="1">Endomembrane system</location>
        <topology evidence="1">Multi-pass membrane protein</topology>
    </subcellularLocation>
</comment>
<dbReference type="Pfam" id="PF06167">
    <property type="entry name" value="Peptidase_M90"/>
    <property type="match status" value="1"/>
</dbReference>
<dbReference type="EMBL" id="CAJNIZ010022223">
    <property type="protein sequence ID" value="CAE7459189.1"/>
    <property type="molecule type" value="Genomic_DNA"/>
</dbReference>
<dbReference type="PANTHER" id="PTHR30164">
    <property type="entry name" value="MTFA PEPTIDASE"/>
    <property type="match status" value="1"/>
</dbReference>
<dbReference type="PANTHER" id="PTHR30164:SF2">
    <property type="entry name" value="PROTEIN MTFA"/>
    <property type="match status" value="1"/>
</dbReference>
<evidence type="ECO:0000256" key="6">
    <source>
        <dbReference type="SAM" id="Phobius"/>
    </source>
</evidence>
<dbReference type="GO" id="GO:0012505">
    <property type="term" value="C:endomembrane system"/>
    <property type="evidence" value="ECO:0007669"/>
    <property type="project" value="UniProtKB-SubCell"/>
</dbReference>
<evidence type="ECO:0000256" key="3">
    <source>
        <dbReference type="ARBA" id="ARBA00022692"/>
    </source>
</evidence>
<dbReference type="Pfam" id="PF01988">
    <property type="entry name" value="VIT1"/>
    <property type="match status" value="1"/>
</dbReference>
<dbReference type="InterPro" id="IPR010384">
    <property type="entry name" value="MtfA_fam"/>
</dbReference>
<evidence type="ECO:0000256" key="2">
    <source>
        <dbReference type="ARBA" id="ARBA00007049"/>
    </source>
</evidence>
<dbReference type="InterPro" id="IPR042252">
    <property type="entry name" value="MtfA_N"/>
</dbReference>
<evidence type="ECO:0000256" key="4">
    <source>
        <dbReference type="ARBA" id="ARBA00022989"/>
    </source>
</evidence>
<dbReference type="InterPro" id="IPR024079">
    <property type="entry name" value="MetalloPept_cat_dom_sf"/>
</dbReference>
<keyword evidence="8" id="KW-1185">Reference proteome</keyword>
<dbReference type="Gene3D" id="1.10.472.150">
    <property type="entry name" value="Glucose-regulated metallo-peptidase M90, N-terminal domain"/>
    <property type="match status" value="1"/>
</dbReference>
<dbReference type="Proteomes" id="UP000649617">
    <property type="component" value="Unassembled WGS sequence"/>
</dbReference>
<evidence type="ECO:0000256" key="1">
    <source>
        <dbReference type="ARBA" id="ARBA00004127"/>
    </source>
</evidence>
<feature type="transmembrane region" description="Helical" evidence="6">
    <location>
        <begin position="395"/>
        <end position="416"/>
    </location>
</feature>
<dbReference type="GO" id="GO:0030026">
    <property type="term" value="P:intracellular manganese ion homeostasis"/>
    <property type="evidence" value="ECO:0007669"/>
    <property type="project" value="InterPro"/>
</dbReference>
<protein>
    <submittedName>
        <fullName evidence="7">Pcl1 protein</fullName>
    </submittedName>
</protein>
<dbReference type="SUPFAM" id="SSF55486">
    <property type="entry name" value="Metalloproteases ('zincins'), catalytic domain"/>
    <property type="match status" value="1"/>
</dbReference>
<organism evidence="7 8">
    <name type="scientific">Symbiodinium pilosum</name>
    <name type="common">Dinoflagellate</name>
    <dbReference type="NCBI Taxonomy" id="2952"/>
    <lineage>
        <taxon>Eukaryota</taxon>
        <taxon>Sar</taxon>
        <taxon>Alveolata</taxon>
        <taxon>Dinophyceae</taxon>
        <taxon>Suessiales</taxon>
        <taxon>Symbiodiniaceae</taxon>
        <taxon>Symbiodinium</taxon>
    </lineage>
</organism>
<dbReference type="Gene3D" id="3.40.390.10">
    <property type="entry name" value="Collagenase (Catalytic Domain)"/>
    <property type="match status" value="1"/>
</dbReference>
<proteinExistence type="inferred from homology"/>
<keyword evidence="4 6" id="KW-1133">Transmembrane helix</keyword>
<dbReference type="OrthoDB" id="302386at2759"/>
<dbReference type="GO" id="GO:0008237">
    <property type="term" value="F:metallopeptidase activity"/>
    <property type="evidence" value="ECO:0007669"/>
    <property type="project" value="InterPro"/>
</dbReference>
<dbReference type="InterPro" id="IPR008217">
    <property type="entry name" value="Ccc1_fam"/>
</dbReference>
<dbReference type="AlphaFoldDB" id="A0A812S340"/>
<reference evidence="7" key="1">
    <citation type="submission" date="2021-02" db="EMBL/GenBank/DDBJ databases">
        <authorList>
            <person name="Dougan E. K."/>
            <person name="Rhodes N."/>
            <person name="Thang M."/>
            <person name="Chan C."/>
        </authorList>
    </citation>
    <scope>NUCLEOTIDE SEQUENCE</scope>
</reference>
<dbReference type="GO" id="GO:0004177">
    <property type="term" value="F:aminopeptidase activity"/>
    <property type="evidence" value="ECO:0007669"/>
    <property type="project" value="TreeGrafter"/>
</dbReference>
<keyword evidence="5 6" id="KW-0472">Membrane</keyword>
<feature type="transmembrane region" description="Helical" evidence="6">
    <location>
        <begin position="423"/>
        <end position="444"/>
    </location>
</feature>
<evidence type="ECO:0000313" key="8">
    <source>
        <dbReference type="Proteomes" id="UP000649617"/>
    </source>
</evidence>
<sequence>MWTCVIDKLDLLAGLAPAELERLREISTLFMQRKQFFGIYEMEISNEVRVAIAAQACLLILNRTASHETHPYPGWSSIILYPGPFVTRHNFRDAIGVVHEQIAALEGETSRSGPIVLSWEDARRSATAPGEGRNVVLHEFAHKLDFMNGVSNGFPPLPAGMSVEDWSRSFTHAFEHLRHRVDHHHPTPFNSYAATNPAEFFAVMTEAFFQIPHHLREIYPHVYEQLQRYYKQDPIQRRPPVVIFDGAFFMSHDEKHRAHRVGWLRAAVLGANDGIVSTASLIIGVAAAGTTQENILLAGVAGLVAGAMSMAAGEYVSVSSQSDTENADLALERKSLEQNPMFEKKELAKIYEERGVEPELAIQVAHQLMRHDALGAHARDEIGISPNGAAQPVQAAFSSAGTFTVGAALPLCVAWVMPAASQILAIAISSLFFLALLGVIAARAGGAPMITGAVRVTFWGALAMALTAGVGQLFGVVS</sequence>
<keyword evidence="3 6" id="KW-0812">Transmembrane</keyword>
<gene>
    <name evidence="7" type="primary">pcl1</name>
    <name evidence="7" type="ORF">SPIL2461_LOCUS11378</name>
</gene>
<comment type="caution">
    <text evidence="7">The sequence shown here is derived from an EMBL/GenBank/DDBJ whole genome shotgun (WGS) entry which is preliminary data.</text>
</comment>
<dbReference type="CDD" id="cd20169">
    <property type="entry name" value="Peptidase_M90_mtfA"/>
    <property type="match status" value="1"/>
</dbReference>
<dbReference type="GO" id="GO:0005384">
    <property type="term" value="F:manganese ion transmembrane transporter activity"/>
    <property type="evidence" value="ECO:0007669"/>
    <property type="project" value="InterPro"/>
</dbReference>
<name>A0A812S340_SYMPI</name>
<dbReference type="CDD" id="cd02432">
    <property type="entry name" value="Nodulin-21_like_1"/>
    <property type="match status" value="1"/>
</dbReference>
<evidence type="ECO:0000313" key="7">
    <source>
        <dbReference type="EMBL" id="CAE7459189.1"/>
    </source>
</evidence>
<accession>A0A812S340</accession>
<feature type="transmembrane region" description="Helical" evidence="6">
    <location>
        <begin position="456"/>
        <end position="477"/>
    </location>
</feature>
<comment type="similarity">
    <text evidence="2">Belongs to the CCC1 family.</text>
</comment>